<feature type="transmembrane region" description="Helical" evidence="1">
    <location>
        <begin position="64"/>
        <end position="85"/>
    </location>
</feature>
<accession>A0ABP6N4Q7</accession>
<keyword evidence="2" id="KW-0732">Signal</keyword>
<protein>
    <submittedName>
        <fullName evidence="3">Uncharacterized protein</fullName>
    </submittedName>
</protein>
<keyword evidence="1" id="KW-1133">Transmembrane helix</keyword>
<evidence type="ECO:0000313" key="3">
    <source>
        <dbReference type="EMBL" id="GAA3136415.1"/>
    </source>
</evidence>
<feature type="signal peptide" evidence="2">
    <location>
        <begin position="1"/>
        <end position="19"/>
    </location>
</feature>
<keyword evidence="1" id="KW-0812">Transmembrane</keyword>
<keyword evidence="1" id="KW-0472">Membrane</keyword>
<reference evidence="4" key="1">
    <citation type="journal article" date="2019" name="Int. J. Syst. Evol. Microbiol.">
        <title>The Global Catalogue of Microorganisms (GCM) 10K type strain sequencing project: providing services to taxonomists for standard genome sequencing and annotation.</title>
        <authorList>
            <consortium name="The Broad Institute Genomics Platform"/>
            <consortium name="The Broad Institute Genome Sequencing Center for Infectious Disease"/>
            <person name="Wu L."/>
            <person name="Ma J."/>
        </authorList>
    </citation>
    <scope>NUCLEOTIDE SEQUENCE [LARGE SCALE GENOMIC DNA]</scope>
    <source>
        <strain evidence="4">JCM 9373</strain>
    </source>
</reference>
<proteinExistence type="predicted"/>
<keyword evidence="4" id="KW-1185">Reference proteome</keyword>
<dbReference type="Proteomes" id="UP001500320">
    <property type="component" value="Unassembled WGS sequence"/>
</dbReference>
<feature type="chain" id="PRO_5045240278" evidence="2">
    <location>
        <begin position="20"/>
        <end position="106"/>
    </location>
</feature>
<gene>
    <name evidence="3" type="ORF">GCM10010466_29010</name>
</gene>
<dbReference type="EMBL" id="BAAAUT010000021">
    <property type="protein sequence ID" value="GAA3136415.1"/>
    <property type="molecule type" value="Genomic_DNA"/>
</dbReference>
<sequence length="106" mass="10472">MVGLVVMVVLAAVAPSSWSAGWRPADAVAAVADSPAGAVHQSTAPRLLPGGTEHLPTPVQLRSLPAVGAAAALLVLLPLALLAAGPVAGCRRGVRQAVAPRSPPLP</sequence>
<evidence type="ECO:0000313" key="4">
    <source>
        <dbReference type="Proteomes" id="UP001500320"/>
    </source>
</evidence>
<comment type="caution">
    <text evidence="3">The sequence shown here is derived from an EMBL/GenBank/DDBJ whole genome shotgun (WGS) entry which is preliminary data.</text>
</comment>
<evidence type="ECO:0000256" key="1">
    <source>
        <dbReference type="SAM" id="Phobius"/>
    </source>
</evidence>
<evidence type="ECO:0000256" key="2">
    <source>
        <dbReference type="SAM" id="SignalP"/>
    </source>
</evidence>
<organism evidence="3 4">
    <name type="scientific">Planomonospora alba</name>
    <dbReference type="NCBI Taxonomy" id="161354"/>
    <lineage>
        <taxon>Bacteria</taxon>
        <taxon>Bacillati</taxon>
        <taxon>Actinomycetota</taxon>
        <taxon>Actinomycetes</taxon>
        <taxon>Streptosporangiales</taxon>
        <taxon>Streptosporangiaceae</taxon>
        <taxon>Planomonospora</taxon>
    </lineage>
</organism>
<name>A0ABP6N4Q7_9ACTN</name>